<accession>A1WG66</accession>
<dbReference type="GO" id="GO:0050660">
    <property type="term" value="F:flavin adenine dinucleotide binding"/>
    <property type="evidence" value="ECO:0007669"/>
    <property type="project" value="InterPro"/>
</dbReference>
<dbReference type="STRING" id="391735.Veis_0843"/>
<evidence type="ECO:0000259" key="2">
    <source>
        <dbReference type="Pfam" id="PF02771"/>
    </source>
</evidence>
<dbReference type="InterPro" id="IPR037069">
    <property type="entry name" value="AcylCoA_DH/ox_N_sf"/>
</dbReference>
<dbReference type="KEGG" id="vei:Veis_0843"/>
<dbReference type="InterPro" id="IPR013786">
    <property type="entry name" value="AcylCoA_DH/ox_N"/>
</dbReference>
<evidence type="ECO:0000313" key="4">
    <source>
        <dbReference type="Proteomes" id="UP000000374"/>
    </source>
</evidence>
<gene>
    <name evidence="3" type="ordered locus">Veis_0843</name>
</gene>
<dbReference type="AlphaFoldDB" id="A1WG66"/>
<proteinExistence type="predicted"/>
<dbReference type="InterPro" id="IPR009100">
    <property type="entry name" value="AcylCoA_DH/oxidase_NM_dom_sf"/>
</dbReference>
<feature type="domain" description="Acyl-CoA dehydrogenase/oxidase N-terminal" evidence="2">
    <location>
        <begin position="7"/>
        <end position="83"/>
    </location>
</feature>
<feature type="region of interest" description="Disordered" evidence="1">
    <location>
        <begin position="1"/>
        <end position="20"/>
    </location>
</feature>
<dbReference type="Pfam" id="PF02771">
    <property type="entry name" value="Acyl-CoA_dh_N"/>
    <property type="match status" value="1"/>
</dbReference>
<dbReference type="RefSeq" id="WP_011808637.1">
    <property type="nucleotide sequence ID" value="NC_008786.1"/>
</dbReference>
<name>A1WG66_VEREI</name>
<reference evidence="4" key="1">
    <citation type="submission" date="2006-12" db="EMBL/GenBank/DDBJ databases">
        <title>Complete sequence of chromosome 1 of Verminephrobacter eiseniae EF01-2.</title>
        <authorList>
            <person name="Copeland A."/>
            <person name="Lucas S."/>
            <person name="Lapidus A."/>
            <person name="Barry K."/>
            <person name="Detter J.C."/>
            <person name="Glavina del Rio T."/>
            <person name="Dalin E."/>
            <person name="Tice H."/>
            <person name="Pitluck S."/>
            <person name="Chertkov O."/>
            <person name="Brettin T."/>
            <person name="Bruce D."/>
            <person name="Han C."/>
            <person name="Tapia R."/>
            <person name="Gilna P."/>
            <person name="Schmutz J."/>
            <person name="Larimer F."/>
            <person name="Land M."/>
            <person name="Hauser L."/>
            <person name="Kyrpides N."/>
            <person name="Kim E."/>
            <person name="Stahl D."/>
            <person name="Richardson P."/>
        </authorList>
    </citation>
    <scope>NUCLEOTIDE SEQUENCE [LARGE SCALE GENOMIC DNA]</scope>
    <source>
        <strain evidence="4">EF01-2</strain>
    </source>
</reference>
<organism evidence="3 4">
    <name type="scientific">Verminephrobacter eiseniae (strain EF01-2)</name>
    <dbReference type="NCBI Taxonomy" id="391735"/>
    <lineage>
        <taxon>Bacteria</taxon>
        <taxon>Pseudomonadati</taxon>
        <taxon>Pseudomonadota</taxon>
        <taxon>Betaproteobacteria</taxon>
        <taxon>Burkholderiales</taxon>
        <taxon>Comamonadaceae</taxon>
        <taxon>Verminephrobacter</taxon>
    </lineage>
</organism>
<dbReference type="Gene3D" id="1.10.540.10">
    <property type="entry name" value="Acyl-CoA dehydrogenase/oxidase, N-terminal domain"/>
    <property type="match status" value="1"/>
</dbReference>
<dbReference type="Proteomes" id="UP000000374">
    <property type="component" value="Chromosome"/>
</dbReference>
<dbReference type="HOGENOM" id="CLU_2482423_0_0_4"/>
<keyword evidence="4" id="KW-1185">Reference proteome</keyword>
<dbReference type="GeneID" id="76459526"/>
<dbReference type="SUPFAM" id="SSF56645">
    <property type="entry name" value="Acyl-CoA dehydrogenase NM domain-like"/>
    <property type="match status" value="1"/>
</dbReference>
<dbReference type="GO" id="GO:0016627">
    <property type="term" value="F:oxidoreductase activity, acting on the CH-CH group of donors"/>
    <property type="evidence" value="ECO:0007669"/>
    <property type="project" value="InterPro"/>
</dbReference>
<dbReference type="EMBL" id="CP000542">
    <property type="protein sequence ID" value="ABM56623.1"/>
    <property type="molecule type" value="Genomic_DNA"/>
</dbReference>
<evidence type="ECO:0000256" key="1">
    <source>
        <dbReference type="SAM" id="MobiDB-lite"/>
    </source>
</evidence>
<sequence>MHLSTGHQQAADRARRFASEQIRPRAERLGRLERLDRDGAFAADIYRAMGEWGLLGITVPQSDGGAGLGMPACALQRRIIARTSIDG</sequence>
<dbReference type="eggNOG" id="COG1960">
    <property type="taxonomic scope" value="Bacteria"/>
</dbReference>
<feature type="compositionally biased region" description="Basic and acidic residues" evidence="1">
    <location>
        <begin position="10"/>
        <end position="20"/>
    </location>
</feature>
<evidence type="ECO:0000313" key="3">
    <source>
        <dbReference type="EMBL" id="ABM56623.1"/>
    </source>
</evidence>
<dbReference type="OrthoDB" id="9770681at2"/>
<protein>
    <submittedName>
        <fullName evidence="3">Isovaleryl-CoA dehydrogenase</fullName>
    </submittedName>
</protein>